<comment type="caution">
    <text evidence="8">The sequence shown here is derived from an EMBL/GenBank/DDBJ whole genome shotgun (WGS) entry which is preliminary data.</text>
</comment>
<dbReference type="SMART" id="SM00702">
    <property type="entry name" value="P4Hc"/>
    <property type="match status" value="1"/>
</dbReference>
<dbReference type="GO" id="GO:0031418">
    <property type="term" value="F:L-ascorbic acid binding"/>
    <property type="evidence" value="ECO:0007669"/>
    <property type="project" value="UniProtKB-KW"/>
</dbReference>
<gene>
    <name evidence="8" type="ORF">B1991_06005</name>
</gene>
<dbReference type="AlphaFoldDB" id="A0A4S3KI75"/>
<dbReference type="GO" id="GO:0004656">
    <property type="term" value="F:procollagen-proline 4-dioxygenase activity"/>
    <property type="evidence" value="ECO:0007669"/>
    <property type="project" value="TreeGrafter"/>
</dbReference>
<evidence type="ECO:0000256" key="1">
    <source>
        <dbReference type="ARBA" id="ARBA00001961"/>
    </source>
</evidence>
<keyword evidence="6" id="KW-0408">Iron</keyword>
<dbReference type="RefSeq" id="WP_136257807.1">
    <property type="nucleotide sequence ID" value="NZ_MWIO01000016.1"/>
</dbReference>
<dbReference type="PANTHER" id="PTHR10869:SF246">
    <property type="entry name" value="TRANSMEMBRANE PROLYL 4-HYDROXYLASE"/>
    <property type="match status" value="1"/>
</dbReference>
<dbReference type="InterPro" id="IPR045054">
    <property type="entry name" value="P4HA-like"/>
</dbReference>
<reference evidence="8 9" key="1">
    <citation type="submission" date="2017-02" db="EMBL/GenBank/DDBJ databases">
        <title>Whole genome sequencing of Rhodanobacter lindaniclasticus DSM 17932.</title>
        <authorList>
            <person name="Kumar S."/>
            <person name="Patil P."/>
            <person name="Patil P.B."/>
        </authorList>
    </citation>
    <scope>NUCLEOTIDE SEQUENCE [LARGE SCALE GENOMIC DNA]</scope>
    <source>
        <strain evidence="8 9">DSM 17932</strain>
    </source>
</reference>
<sequence>MPSRTAISHELREWILATTRAGHGVPDVLKLMKDNGYDPRQSRSIVAEVLKLPLAALNAGTTSPAPRGLRTRHPEAPAVCVDGHAIGVSLSVDEPPLRVLENILDDAECAELIELARPRLARALTVDDDGKQQVDQRRTSEGMFFSIGELPLVARIEQRLAGLLGLPVSHGEGLQILHYRPGQEYEPHFDWFDPALPGYDAITRSGGQRIASVVIYLNTPELGGGTAFPELGLTVTARRGSAVYFAYEGGDPSSLHAGLPVICGEKWIATKWLRERPYRQGGRR</sequence>
<dbReference type="GO" id="GO:0005506">
    <property type="term" value="F:iron ion binding"/>
    <property type="evidence" value="ECO:0007669"/>
    <property type="project" value="InterPro"/>
</dbReference>
<comment type="cofactor">
    <cofactor evidence="1">
        <name>L-ascorbate</name>
        <dbReference type="ChEBI" id="CHEBI:38290"/>
    </cofactor>
</comment>
<keyword evidence="2" id="KW-0479">Metal-binding</keyword>
<dbReference type="PANTHER" id="PTHR10869">
    <property type="entry name" value="PROLYL 4-HYDROXYLASE ALPHA SUBUNIT"/>
    <property type="match status" value="1"/>
</dbReference>
<feature type="domain" description="Fe2OG dioxygenase" evidence="7">
    <location>
        <begin position="170"/>
        <end position="275"/>
    </location>
</feature>
<dbReference type="InterPro" id="IPR044862">
    <property type="entry name" value="Pro_4_hyd_alph_FE2OG_OXY"/>
</dbReference>
<evidence type="ECO:0000259" key="7">
    <source>
        <dbReference type="PROSITE" id="PS51471"/>
    </source>
</evidence>
<keyword evidence="9" id="KW-1185">Reference proteome</keyword>
<evidence type="ECO:0000313" key="8">
    <source>
        <dbReference type="EMBL" id="THD08435.1"/>
    </source>
</evidence>
<accession>A0A4S3KI75</accession>
<evidence type="ECO:0000313" key="9">
    <source>
        <dbReference type="Proteomes" id="UP000306317"/>
    </source>
</evidence>
<evidence type="ECO:0000256" key="4">
    <source>
        <dbReference type="ARBA" id="ARBA00022964"/>
    </source>
</evidence>
<dbReference type="Gene3D" id="2.60.120.620">
    <property type="entry name" value="q2cbj1_9rhob like domain"/>
    <property type="match status" value="1"/>
</dbReference>
<keyword evidence="5" id="KW-0560">Oxidoreductase</keyword>
<dbReference type="OrthoDB" id="269774at2"/>
<evidence type="ECO:0000256" key="3">
    <source>
        <dbReference type="ARBA" id="ARBA00022896"/>
    </source>
</evidence>
<proteinExistence type="predicted"/>
<dbReference type="PROSITE" id="PS51471">
    <property type="entry name" value="FE2OG_OXY"/>
    <property type="match status" value="1"/>
</dbReference>
<organism evidence="8 9">
    <name type="scientific">Rhodanobacter lindaniclasticus</name>
    <dbReference type="NCBI Taxonomy" id="75310"/>
    <lineage>
        <taxon>Bacteria</taxon>
        <taxon>Pseudomonadati</taxon>
        <taxon>Pseudomonadota</taxon>
        <taxon>Gammaproteobacteria</taxon>
        <taxon>Lysobacterales</taxon>
        <taxon>Rhodanobacteraceae</taxon>
        <taxon>Rhodanobacter</taxon>
    </lineage>
</organism>
<evidence type="ECO:0000256" key="2">
    <source>
        <dbReference type="ARBA" id="ARBA00022723"/>
    </source>
</evidence>
<dbReference type="InterPro" id="IPR005123">
    <property type="entry name" value="Oxoglu/Fe-dep_dioxygenase_dom"/>
</dbReference>
<dbReference type="Pfam" id="PF13640">
    <property type="entry name" value="2OG-FeII_Oxy_3"/>
    <property type="match status" value="1"/>
</dbReference>
<keyword evidence="4 8" id="KW-0223">Dioxygenase</keyword>
<dbReference type="EMBL" id="MWIO01000016">
    <property type="protein sequence ID" value="THD08435.1"/>
    <property type="molecule type" value="Genomic_DNA"/>
</dbReference>
<dbReference type="InterPro" id="IPR006620">
    <property type="entry name" value="Pro_4_hyd_alph"/>
</dbReference>
<dbReference type="Proteomes" id="UP000306317">
    <property type="component" value="Unassembled WGS sequence"/>
</dbReference>
<keyword evidence="3" id="KW-0847">Vitamin C</keyword>
<name>A0A4S3KI75_9GAMM</name>
<evidence type="ECO:0000256" key="6">
    <source>
        <dbReference type="ARBA" id="ARBA00023004"/>
    </source>
</evidence>
<evidence type="ECO:0000256" key="5">
    <source>
        <dbReference type="ARBA" id="ARBA00023002"/>
    </source>
</evidence>
<protein>
    <submittedName>
        <fullName evidence="8">Proline dioxygenase</fullName>
    </submittedName>
</protein>